<dbReference type="AlphaFoldDB" id="A0A3N6MK56"/>
<reference evidence="1 2" key="1">
    <citation type="submission" date="2018-10" db="EMBL/GenBank/DDBJ databases">
        <title>Natrarchaeobius chitinivorans gen. nov., sp. nov., and Natrarchaeobius haloalkaliphilus sp. nov., alkaliphilic, chitin-utilizing haloarchaea from hypersaline alkaline lakes.</title>
        <authorList>
            <person name="Sorokin D.Y."/>
            <person name="Elcheninov A.G."/>
            <person name="Kostrikina N.A."/>
            <person name="Bale N.J."/>
            <person name="Sinninghe Damste J.S."/>
            <person name="Khijniak T.V."/>
            <person name="Kublanov I.V."/>
            <person name="Toshchakov S.V."/>
        </authorList>
    </citation>
    <scope>NUCLEOTIDE SEQUENCE [LARGE SCALE GENOMIC DNA]</scope>
    <source>
        <strain evidence="1 2">AArcht7</strain>
    </source>
</reference>
<dbReference type="EMBL" id="REFZ01000003">
    <property type="protein sequence ID" value="RQH01735.1"/>
    <property type="molecule type" value="Genomic_DNA"/>
</dbReference>
<dbReference type="Proteomes" id="UP000281431">
    <property type="component" value="Unassembled WGS sequence"/>
</dbReference>
<evidence type="ECO:0000313" key="2">
    <source>
        <dbReference type="Proteomes" id="UP000281431"/>
    </source>
</evidence>
<sequence>MAETVPVDDVRSRVRFAIENAKANRPTTVRDAFGPRRPSVRLDVDSGRFEIVDGSREDGFVQYVGRRGDLCIVPSDSAVDTRGVVRRREKSTRDSSDFLVGVYQTELRSSHRRTERPCW</sequence>
<protein>
    <submittedName>
        <fullName evidence="1">Uncharacterized protein</fullName>
    </submittedName>
</protein>
<name>A0A3N6MK56_NATCH</name>
<comment type="caution">
    <text evidence="1">The sequence shown here is derived from an EMBL/GenBank/DDBJ whole genome shotgun (WGS) entry which is preliminary data.</text>
</comment>
<accession>A0A3N6MK56</accession>
<evidence type="ECO:0000313" key="1">
    <source>
        <dbReference type="EMBL" id="RQH01735.1"/>
    </source>
</evidence>
<organism evidence="1 2">
    <name type="scientific">Natrarchaeobius chitinivorans</name>
    <dbReference type="NCBI Taxonomy" id="1679083"/>
    <lineage>
        <taxon>Archaea</taxon>
        <taxon>Methanobacteriati</taxon>
        <taxon>Methanobacteriota</taxon>
        <taxon>Stenosarchaea group</taxon>
        <taxon>Halobacteria</taxon>
        <taxon>Halobacteriales</taxon>
        <taxon>Natrialbaceae</taxon>
        <taxon>Natrarchaeobius</taxon>
    </lineage>
</organism>
<proteinExistence type="predicted"/>
<keyword evidence="2" id="KW-1185">Reference proteome</keyword>
<gene>
    <name evidence="1" type="ORF">EA472_05255</name>
</gene>